<dbReference type="RefSeq" id="WP_168035771.1">
    <property type="nucleotide sequence ID" value="NZ_JAATJH010000001.1"/>
</dbReference>
<organism evidence="2 3">
    <name type="scientific">Neolewinella antarctica</name>
    <dbReference type="NCBI Taxonomy" id="442734"/>
    <lineage>
        <taxon>Bacteria</taxon>
        <taxon>Pseudomonadati</taxon>
        <taxon>Bacteroidota</taxon>
        <taxon>Saprospiria</taxon>
        <taxon>Saprospirales</taxon>
        <taxon>Lewinellaceae</taxon>
        <taxon>Neolewinella</taxon>
    </lineage>
</organism>
<dbReference type="InterPro" id="IPR011037">
    <property type="entry name" value="Pyrv_Knase-like_insert_dom_sf"/>
</dbReference>
<dbReference type="PANTHER" id="PTHR14237:SF19">
    <property type="entry name" value="MITOCHONDRIAL AMIDOXIME REDUCING COMPONENT 1"/>
    <property type="match status" value="1"/>
</dbReference>
<dbReference type="InterPro" id="IPR005302">
    <property type="entry name" value="MoCF_Sase_C"/>
</dbReference>
<dbReference type="InterPro" id="IPR005303">
    <property type="entry name" value="MOCOS_middle"/>
</dbReference>
<proteinExistence type="predicted"/>
<dbReference type="Pfam" id="PF03473">
    <property type="entry name" value="MOSC"/>
    <property type="match status" value="1"/>
</dbReference>
<protein>
    <recommendedName>
        <fullName evidence="1">MOSC domain-containing protein</fullName>
    </recommendedName>
</protein>
<dbReference type="EMBL" id="JAATJH010000001">
    <property type="protein sequence ID" value="NJC24991.1"/>
    <property type="molecule type" value="Genomic_DNA"/>
</dbReference>
<evidence type="ECO:0000313" key="2">
    <source>
        <dbReference type="EMBL" id="NJC24991.1"/>
    </source>
</evidence>
<dbReference type="PANTHER" id="PTHR14237">
    <property type="entry name" value="MOLYBDOPTERIN COFACTOR SULFURASE MOSC"/>
    <property type="match status" value="1"/>
</dbReference>
<comment type="caution">
    <text evidence="2">The sequence shown here is derived from an EMBL/GenBank/DDBJ whole genome shotgun (WGS) entry which is preliminary data.</text>
</comment>
<dbReference type="SUPFAM" id="SSF50800">
    <property type="entry name" value="PK beta-barrel domain-like"/>
    <property type="match status" value="1"/>
</dbReference>
<dbReference type="Pfam" id="PF03476">
    <property type="entry name" value="MOSC_N"/>
    <property type="match status" value="1"/>
</dbReference>
<reference evidence="2 3" key="1">
    <citation type="submission" date="2020-03" db="EMBL/GenBank/DDBJ databases">
        <title>Genomic Encyclopedia of Type Strains, Phase IV (KMG-IV): sequencing the most valuable type-strain genomes for metagenomic binning, comparative biology and taxonomic classification.</title>
        <authorList>
            <person name="Goeker M."/>
        </authorList>
    </citation>
    <scope>NUCLEOTIDE SEQUENCE [LARGE SCALE GENOMIC DNA]</scope>
    <source>
        <strain evidence="2 3">DSM 105096</strain>
    </source>
</reference>
<name>A0ABX0X6Y8_9BACT</name>
<accession>A0ABX0X6Y8</accession>
<evidence type="ECO:0000313" key="3">
    <source>
        <dbReference type="Proteomes" id="UP000770785"/>
    </source>
</evidence>
<evidence type="ECO:0000259" key="1">
    <source>
        <dbReference type="PROSITE" id="PS51340"/>
    </source>
</evidence>
<dbReference type="SUPFAM" id="SSF141673">
    <property type="entry name" value="MOSC N-terminal domain-like"/>
    <property type="match status" value="1"/>
</dbReference>
<dbReference type="PROSITE" id="PS51340">
    <property type="entry name" value="MOSC"/>
    <property type="match status" value="1"/>
</dbReference>
<feature type="domain" description="MOSC" evidence="1">
    <location>
        <begin position="125"/>
        <end position="267"/>
    </location>
</feature>
<keyword evidence="3" id="KW-1185">Reference proteome</keyword>
<gene>
    <name evidence="2" type="ORF">GGR27_000472</name>
</gene>
<dbReference type="Proteomes" id="UP000770785">
    <property type="component" value="Unassembled WGS sequence"/>
</dbReference>
<sequence>MKVYALYRYPVKSLGGQSVSELVPQQRGFQDDRRWMFTDTSGKFISQRNNVQLARFSAEVVGDTLSFFDVQSGEQVGAVAGARVVGEKSEVTVWDDTFPATEIKSEALYALTRKLGVPDARLFYMDAGDERPVDSRYARPVESVSFADGYPYLVATTASLESLASLLDEPQIDMARFRPNIVVTTREAWLEDNWARLDINGHQFRLPKPCARCIMVTHEPGTGDRDLRVLATLNQHRKVDNKLLFGMNACWESGTGLLRVGDVVNVID</sequence>